<evidence type="ECO:0000313" key="4">
    <source>
        <dbReference type="Proteomes" id="UP000186308"/>
    </source>
</evidence>
<dbReference type="InterPro" id="IPR035923">
    <property type="entry name" value="TT1751-like_sf"/>
</dbReference>
<dbReference type="EMBL" id="FTNE01000005">
    <property type="protein sequence ID" value="SIQ47234.1"/>
    <property type="molecule type" value="Genomic_DNA"/>
</dbReference>
<feature type="chain" id="PRO_5034840093" description="DUF302 domain-containing protein" evidence="1">
    <location>
        <begin position="25"/>
        <end position="166"/>
    </location>
</feature>
<dbReference type="SUPFAM" id="SSF103247">
    <property type="entry name" value="TT1751-like"/>
    <property type="match status" value="1"/>
</dbReference>
<dbReference type="CDD" id="cd14797">
    <property type="entry name" value="DUF302"/>
    <property type="match status" value="1"/>
</dbReference>
<evidence type="ECO:0000259" key="2">
    <source>
        <dbReference type="Pfam" id="PF03625"/>
    </source>
</evidence>
<sequence>MKRRSAIAASAAAFCAFPAASARAGSGSALDASVVRMKLQKGITPDVAVDCLKLRANLRNMKQVGYLPLSKQVEAMVGKPQKLTEVFLFCNPLIAIEMVAANIDFAAYLPCRITLTEDEAGGFWLVMLNLTPLIAQIPAGSALRAKAESVNDILMSIMHAGAAGEL</sequence>
<evidence type="ECO:0000313" key="3">
    <source>
        <dbReference type="EMBL" id="SIQ47234.1"/>
    </source>
</evidence>
<dbReference type="Pfam" id="PF03625">
    <property type="entry name" value="DUF302"/>
    <property type="match status" value="1"/>
</dbReference>
<accession>A0A8G2CJ96</accession>
<dbReference type="OrthoDB" id="9783833at2"/>
<dbReference type="InterPro" id="IPR005180">
    <property type="entry name" value="DUF302"/>
</dbReference>
<reference evidence="3 4" key="1">
    <citation type="submission" date="2017-01" db="EMBL/GenBank/DDBJ databases">
        <authorList>
            <person name="Varghese N."/>
            <person name="Submissions S."/>
        </authorList>
    </citation>
    <scope>NUCLEOTIDE SEQUENCE [LARGE SCALE GENOMIC DNA]</scope>
    <source>
        <strain evidence="3 4">ATCC 35905</strain>
    </source>
</reference>
<evidence type="ECO:0000256" key="1">
    <source>
        <dbReference type="SAM" id="SignalP"/>
    </source>
</evidence>
<comment type="caution">
    <text evidence="3">The sequence shown here is derived from an EMBL/GenBank/DDBJ whole genome shotgun (WGS) entry which is preliminary data.</text>
</comment>
<dbReference type="RefSeq" id="WP_029313089.1">
    <property type="nucleotide sequence ID" value="NZ_FTNE01000005.1"/>
</dbReference>
<dbReference type="Proteomes" id="UP000186308">
    <property type="component" value="Unassembled WGS sequence"/>
</dbReference>
<organism evidence="3 4">
    <name type="scientific">Acidiphilium rubrum</name>
    <dbReference type="NCBI Taxonomy" id="526"/>
    <lineage>
        <taxon>Bacteria</taxon>
        <taxon>Pseudomonadati</taxon>
        <taxon>Pseudomonadota</taxon>
        <taxon>Alphaproteobacteria</taxon>
        <taxon>Acetobacterales</taxon>
        <taxon>Acidocellaceae</taxon>
        <taxon>Acidiphilium</taxon>
    </lineage>
</organism>
<keyword evidence="1" id="KW-0732">Signal</keyword>
<proteinExistence type="predicted"/>
<name>A0A8G2CJ96_ACIRU</name>
<dbReference type="AlphaFoldDB" id="A0A8G2CJ96"/>
<feature type="domain" description="DUF302" evidence="2">
    <location>
        <begin position="69"/>
        <end position="129"/>
    </location>
</feature>
<gene>
    <name evidence="3" type="ORF">SAMN05421828_10550</name>
</gene>
<keyword evidence="4" id="KW-1185">Reference proteome</keyword>
<protein>
    <recommendedName>
        <fullName evidence="2">DUF302 domain-containing protein</fullName>
    </recommendedName>
</protein>
<dbReference type="Gene3D" id="3.30.310.70">
    <property type="entry name" value="TT1751-like domain"/>
    <property type="match status" value="1"/>
</dbReference>
<feature type="signal peptide" evidence="1">
    <location>
        <begin position="1"/>
        <end position="24"/>
    </location>
</feature>